<name>A0A0V8S056_9ACTO</name>
<evidence type="ECO:0000313" key="2">
    <source>
        <dbReference type="Proteomes" id="UP000054686"/>
    </source>
</evidence>
<accession>A0A0V8S056</accession>
<protein>
    <recommendedName>
        <fullName evidence="3">DUF559 domain-containing protein</fullName>
    </recommendedName>
</protein>
<comment type="caution">
    <text evidence="1">The sequence shown here is derived from an EMBL/GenBank/DDBJ whole genome shotgun (WGS) entry which is preliminary data.</text>
</comment>
<organism evidence="1 2">
    <name type="scientific">Schaalia odontolytica</name>
    <dbReference type="NCBI Taxonomy" id="1660"/>
    <lineage>
        <taxon>Bacteria</taxon>
        <taxon>Bacillati</taxon>
        <taxon>Actinomycetota</taxon>
        <taxon>Actinomycetes</taxon>
        <taxon>Actinomycetales</taxon>
        <taxon>Actinomycetaceae</taxon>
        <taxon>Schaalia</taxon>
    </lineage>
</organism>
<dbReference type="AlphaFoldDB" id="A0A0V8S056"/>
<evidence type="ECO:0008006" key="3">
    <source>
        <dbReference type="Google" id="ProtNLM"/>
    </source>
</evidence>
<gene>
    <name evidence="1" type="ORF">APY09_04050</name>
</gene>
<dbReference type="OrthoDB" id="3258696at2"/>
<evidence type="ECO:0000313" key="1">
    <source>
        <dbReference type="EMBL" id="KSW13711.1"/>
    </source>
</evidence>
<dbReference type="Proteomes" id="UP000054686">
    <property type="component" value="Unassembled WGS sequence"/>
</dbReference>
<proteinExistence type="predicted"/>
<sequence length="207" mass="23675">MLLNRQSQFSVFTQDVDRQRSDSLRENMLARLEERATDKETIPFRRAKRLIAAADPGCENPAEAALLWVVKSVSAFEVVTQFEIVVNGRRYFADIAIPGLMIIFEFDGIGKLGKNEADFARAKRDWIQRENDLRSAGWTIYRFSWPDYEDLAQLRSLVSELLGPFQSVIPSSAQGLWAKPSPACDGPERRFHMAANRWGTAREDYTR</sequence>
<dbReference type="EMBL" id="LLVT01000001">
    <property type="protein sequence ID" value="KSW13711.1"/>
    <property type="molecule type" value="Genomic_DNA"/>
</dbReference>
<reference evidence="1 2" key="1">
    <citation type="submission" date="2015-10" db="EMBL/GenBank/DDBJ databases">
        <title>Draft Genome of Actinomyces odontolyticus subsp. actinosynbacter strain XH001.</title>
        <authorList>
            <person name="Mclean J.S."/>
            <person name="He X."/>
        </authorList>
    </citation>
    <scope>NUCLEOTIDE SEQUENCE [LARGE SCALE GENOMIC DNA]</scope>
    <source>
        <strain evidence="1 2">XH001</strain>
    </source>
</reference>